<evidence type="ECO:0000313" key="1">
    <source>
        <dbReference type="EMBL" id="GBP32309.1"/>
    </source>
</evidence>
<organism evidence="1 2">
    <name type="scientific">Eumeta variegata</name>
    <name type="common">Bagworm moth</name>
    <name type="synonym">Eumeta japonica</name>
    <dbReference type="NCBI Taxonomy" id="151549"/>
    <lineage>
        <taxon>Eukaryota</taxon>
        <taxon>Metazoa</taxon>
        <taxon>Ecdysozoa</taxon>
        <taxon>Arthropoda</taxon>
        <taxon>Hexapoda</taxon>
        <taxon>Insecta</taxon>
        <taxon>Pterygota</taxon>
        <taxon>Neoptera</taxon>
        <taxon>Endopterygota</taxon>
        <taxon>Lepidoptera</taxon>
        <taxon>Glossata</taxon>
        <taxon>Ditrysia</taxon>
        <taxon>Tineoidea</taxon>
        <taxon>Psychidae</taxon>
        <taxon>Oiketicinae</taxon>
        <taxon>Eumeta</taxon>
    </lineage>
</organism>
<sequence length="93" mass="10522">MGQRARAPLAHFLTVSPLPSNKYPILTQETDNSLVTPPALQMFMGDGDHLRSFNFWQTCYSETMARLAVNYHGLADEAKARGYDVESQLAKWF</sequence>
<accession>A0A4C1V1C1</accession>
<comment type="caution">
    <text evidence="1">The sequence shown here is derived from an EMBL/GenBank/DDBJ whole genome shotgun (WGS) entry which is preliminary data.</text>
</comment>
<protein>
    <submittedName>
        <fullName evidence="1">Uncharacterized protein</fullName>
    </submittedName>
</protein>
<proteinExistence type="predicted"/>
<evidence type="ECO:0000313" key="2">
    <source>
        <dbReference type="Proteomes" id="UP000299102"/>
    </source>
</evidence>
<dbReference type="AlphaFoldDB" id="A0A4C1V1C1"/>
<reference evidence="1 2" key="1">
    <citation type="journal article" date="2019" name="Commun. Biol.">
        <title>The bagworm genome reveals a unique fibroin gene that provides high tensile strength.</title>
        <authorList>
            <person name="Kono N."/>
            <person name="Nakamura H."/>
            <person name="Ohtoshi R."/>
            <person name="Tomita M."/>
            <person name="Numata K."/>
            <person name="Arakawa K."/>
        </authorList>
    </citation>
    <scope>NUCLEOTIDE SEQUENCE [LARGE SCALE GENOMIC DNA]</scope>
</reference>
<name>A0A4C1V1C1_EUMVA</name>
<keyword evidence="2" id="KW-1185">Reference proteome</keyword>
<dbReference type="Proteomes" id="UP000299102">
    <property type="component" value="Unassembled WGS sequence"/>
</dbReference>
<gene>
    <name evidence="1" type="ORF">EVAR_86142_1</name>
</gene>
<dbReference type="EMBL" id="BGZK01000257">
    <property type="protein sequence ID" value="GBP32309.1"/>
    <property type="molecule type" value="Genomic_DNA"/>
</dbReference>